<feature type="compositionally biased region" description="Basic and acidic residues" evidence="2">
    <location>
        <begin position="433"/>
        <end position="442"/>
    </location>
</feature>
<evidence type="ECO:0000256" key="1">
    <source>
        <dbReference type="SAM" id="Coils"/>
    </source>
</evidence>
<dbReference type="AlphaFoldDB" id="A0A0K0DQF8"/>
<feature type="region of interest" description="Disordered" evidence="2">
    <location>
        <begin position="433"/>
        <end position="536"/>
    </location>
</feature>
<reference evidence="4" key="2">
    <citation type="submission" date="2017-02" db="UniProtKB">
        <authorList>
            <consortium name="WormBaseParasite"/>
        </authorList>
    </citation>
    <scope>IDENTIFICATION</scope>
</reference>
<dbReference type="STRING" id="6313.A0A0K0DQF8"/>
<feature type="compositionally biased region" description="Polar residues" evidence="2">
    <location>
        <begin position="519"/>
        <end position="536"/>
    </location>
</feature>
<feature type="coiled-coil region" evidence="1">
    <location>
        <begin position="253"/>
        <end position="339"/>
    </location>
</feature>
<reference evidence="3" key="1">
    <citation type="submission" date="2012-09" db="EMBL/GenBank/DDBJ databases">
        <authorList>
            <person name="Martin A.A."/>
        </authorList>
    </citation>
    <scope>NUCLEOTIDE SEQUENCE</scope>
</reference>
<keyword evidence="1" id="KW-0175">Coiled coil</keyword>
<sequence length="536" mass="62822">MNAVPSSIIIVKDKVAEQLSVVFSETAKLTKTLGEYRERINSKDEEIISLRHRIDHELSLSEEQLRVIRDDLRHEILASDEYQRNLLDVERLHSQIAEYERKREQNEEAEKERIRIIEELRLDNEKLKEVVKNIDKADQNKELDSLRKTLAEKDEELRSLREDAARLKEENEKLNKKSELTNYADKMLREEMSTLRSDSNEKTSQIEALHIRVKELLHQMCNIKEELEKKNEGVQQIGDSTQIKLEASSSMTEEKLKNLNMEFEKNIERLKKRELELTKQLRELRETGHDCNTSNEEVEKLKKEIRKMDELMNQMKDDLKEKQKLLADKELRLLNKKEEINSREEALKESAVKHCEEFMAIQDRIAATKVNKAVYEKPDTTCSEIQTDPIRSQPPVSVANLVKVDELKSRIVELEQALEIKNDLIEKLHEQMPQTSREDMVKRKDRSQSMTTGGVFQNFVSQMKDKRDEANEQRTKKKEEKRAEKVVKEAAIEITKEKSPLRSKSPSLLTRFRDRSPNKTHTPVDNLETTPSMSSR</sequence>
<feature type="compositionally biased region" description="Basic and acidic residues" evidence="2">
    <location>
        <begin position="463"/>
        <end position="500"/>
    </location>
</feature>
<feature type="coiled-coil region" evidence="1">
    <location>
        <begin position="404"/>
        <end position="431"/>
    </location>
</feature>
<proteinExistence type="predicted"/>
<feature type="compositionally biased region" description="Polar residues" evidence="2">
    <location>
        <begin position="448"/>
        <end position="461"/>
    </location>
</feature>
<accession>A0A0K0DQF8</accession>
<evidence type="ECO:0000313" key="3">
    <source>
        <dbReference type="Proteomes" id="UP000035642"/>
    </source>
</evidence>
<protein>
    <submittedName>
        <fullName evidence="4">Trichohyalin-like</fullName>
    </submittedName>
</protein>
<evidence type="ECO:0000313" key="4">
    <source>
        <dbReference type="WBParaSite" id="ACAC_0001399701-mRNA-1"/>
    </source>
</evidence>
<dbReference type="Proteomes" id="UP000035642">
    <property type="component" value="Unassembled WGS sequence"/>
</dbReference>
<dbReference type="WBParaSite" id="ACAC_0001399701-mRNA-1">
    <property type="protein sequence ID" value="ACAC_0001399701-mRNA-1"/>
    <property type="gene ID" value="ACAC_0001399701"/>
</dbReference>
<organism evidence="3 4">
    <name type="scientific">Angiostrongylus cantonensis</name>
    <name type="common">Rat lungworm</name>
    <dbReference type="NCBI Taxonomy" id="6313"/>
    <lineage>
        <taxon>Eukaryota</taxon>
        <taxon>Metazoa</taxon>
        <taxon>Ecdysozoa</taxon>
        <taxon>Nematoda</taxon>
        <taxon>Chromadorea</taxon>
        <taxon>Rhabditida</taxon>
        <taxon>Rhabditina</taxon>
        <taxon>Rhabditomorpha</taxon>
        <taxon>Strongyloidea</taxon>
        <taxon>Metastrongylidae</taxon>
        <taxon>Angiostrongylus</taxon>
    </lineage>
</organism>
<name>A0A0K0DQF8_ANGCA</name>
<evidence type="ECO:0000256" key="2">
    <source>
        <dbReference type="SAM" id="MobiDB-lite"/>
    </source>
</evidence>
<feature type="coiled-coil region" evidence="1">
    <location>
        <begin position="89"/>
        <end position="177"/>
    </location>
</feature>
<keyword evidence="3" id="KW-1185">Reference proteome</keyword>